<name>A0A443SQT8_9ACAR</name>
<dbReference type="OrthoDB" id="6243387at2759"/>
<accession>A0A443SQT8</accession>
<dbReference type="InterPro" id="IPR050996">
    <property type="entry name" value="Docking_Protein_DOK"/>
</dbReference>
<dbReference type="InterPro" id="IPR011993">
    <property type="entry name" value="PH-like_dom_sf"/>
</dbReference>
<dbReference type="InterPro" id="IPR002404">
    <property type="entry name" value="IRS_PTB"/>
</dbReference>
<dbReference type="PROSITE" id="PS51064">
    <property type="entry name" value="IRS_PTB"/>
    <property type="match status" value="1"/>
</dbReference>
<proteinExistence type="predicted"/>
<dbReference type="EMBL" id="NCKV01000720">
    <property type="protein sequence ID" value="RWS29906.1"/>
    <property type="molecule type" value="Genomic_DNA"/>
</dbReference>
<reference evidence="3 4" key="1">
    <citation type="journal article" date="2018" name="Gigascience">
        <title>Genomes of trombidid mites reveal novel predicted allergens and laterally-transferred genes associated with secondary metabolism.</title>
        <authorList>
            <person name="Dong X."/>
            <person name="Chaisiri K."/>
            <person name="Xia D."/>
            <person name="Armstrong S.D."/>
            <person name="Fang Y."/>
            <person name="Donnelly M.J."/>
            <person name="Kadowaki T."/>
            <person name="McGarry J.W."/>
            <person name="Darby A.C."/>
            <person name="Makepeace B.L."/>
        </authorList>
    </citation>
    <scope>NUCLEOTIDE SEQUENCE [LARGE SCALE GENOMIC DNA]</scope>
    <source>
        <strain evidence="3">UoL-UT</strain>
    </source>
</reference>
<evidence type="ECO:0000313" key="4">
    <source>
        <dbReference type="Proteomes" id="UP000288716"/>
    </source>
</evidence>
<feature type="region of interest" description="Disordered" evidence="1">
    <location>
        <begin position="428"/>
        <end position="454"/>
    </location>
</feature>
<dbReference type="SUPFAM" id="SSF50729">
    <property type="entry name" value="PH domain-like"/>
    <property type="match status" value="1"/>
</dbReference>
<sequence length="552" mass="61239">MNEWLDCIQFVAFGYKANTVAKVNETCTHLNSSNNNNLNTNNDNNLHLNGKSMNKDQEEENLLYCSVDSPEVFRVKISESEAAKRCGLQSSTQSNEVWYYLILTSVSAALADETAPFKKGRTLYTWPYRHIRRYGCTKDGFSFEAGRKCQSGDGLFAFITKEGNEIFHSIGSHVNNLKASTHATPVTQALSDSISTNSSVKGEKDFCKEHEYFRNETRSILPAQTNTTIISIKNTHFETKEPLKRHSMQHFTQSGQKLIKMPVVRSKTVDDSQVLRAIPAIVSKTSTKIESEEKVKPLPPVTKPPRKCKSPEIECSHLIGLPAIPRQEPSDPLYEDPIFVSREELFGLKSDENIYCETDGKQTNTSSSIKASIISKSEGNIEISSQPANSVSKITSAIRSLFSNSFSNSNGKKSIKVNSMDKKVSCSSSTSSYSSMSSGPSNNSNPSTPQVDTRGDNQFHVQIVNCAKISNVDSKANVVTPVSEKESESKRPKSEPIIENEYANVPSILNNASLIEEGCKTLTEPHHYLQNDVEYARVVRKVGTDFISRAEV</sequence>
<dbReference type="STRING" id="299467.A0A443SQT8"/>
<dbReference type="Proteomes" id="UP000288716">
    <property type="component" value="Unassembled WGS sequence"/>
</dbReference>
<evidence type="ECO:0000256" key="1">
    <source>
        <dbReference type="SAM" id="MobiDB-lite"/>
    </source>
</evidence>
<dbReference type="GO" id="GO:0005737">
    <property type="term" value="C:cytoplasm"/>
    <property type="evidence" value="ECO:0007669"/>
    <property type="project" value="TreeGrafter"/>
</dbReference>
<evidence type="ECO:0000313" key="3">
    <source>
        <dbReference type="EMBL" id="RWS29906.1"/>
    </source>
</evidence>
<feature type="compositionally biased region" description="Low complexity" evidence="1">
    <location>
        <begin position="428"/>
        <end position="449"/>
    </location>
</feature>
<dbReference type="SMART" id="SM01244">
    <property type="entry name" value="IRS"/>
    <property type="match status" value="1"/>
</dbReference>
<dbReference type="PANTHER" id="PTHR21258:SF62">
    <property type="entry name" value="INSULIN RECEPTOR SUBSTRATE 1"/>
    <property type="match status" value="1"/>
</dbReference>
<dbReference type="Pfam" id="PF02174">
    <property type="entry name" value="IRS"/>
    <property type="match status" value="1"/>
</dbReference>
<keyword evidence="4" id="KW-1185">Reference proteome</keyword>
<gene>
    <name evidence="3" type="ORF">B4U80_03798</name>
</gene>
<dbReference type="PANTHER" id="PTHR21258">
    <property type="entry name" value="DOCKING PROTEIN RELATED"/>
    <property type="match status" value="1"/>
</dbReference>
<dbReference type="GO" id="GO:0007169">
    <property type="term" value="P:cell surface receptor protein tyrosine kinase signaling pathway"/>
    <property type="evidence" value="ECO:0007669"/>
    <property type="project" value="TreeGrafter"/>
</dbReference>
<dbReference type="SMART" id="SM00310">
    <property type="entry name" value="PTBI"/>
    <property type="match status" value="1"/>
</dbReference>
<dbReference type="GO" id="GO:0007265">
    <property type="term" value="P:Ras protein signal transduction"/>
    <property type="evidence" value="ECO:0007669"/>
    <property type="project" value="TreeGrafter"/>
</dbReference>
<dbReference type="Gene3D" id="2.30.29.30">
    <property type="entry name" value="Pleckstrin-homology domain (PH domain)/Phosphotyrosine-binding domain (PTB)"/>
    <property type="match status" value="1"/>
</dbReference>
<dbReference type="GO" id="GO:0043410">
    <property type="term" value="P:positive regulation of MAPK cascade"/>
    <property type="evidence" value="ECO:0007669"/>
    <property type="project" value="TreeGrafter"/>
</dbReference>
<evidence type="ECO:0000259" key="2">
    <source>
        <dbReference type="PROSITE" id="PS51064"/>
    </source>
</evidence>
<comment type="caution">
    <text evidence="3">The sequence shown here is derived from an EMBL/GenBank/DDBJ whole genome shotgun (WGS) entry which is preliminary data.</text>
</comment>
<feature type="domain" description="IRS-type PTB" evidence="2">
    <location>
        <begin position="69"/>
        <end position="184"/>
    </location>
</feature>
<protein>
    <submittedName>
        <fullName evidence="3">Docking protein 2-like protein</fullName>
    </submittedName>
</protein>
<dbReference type="VEuPathDB" id="VectorBase:LDEU002133"/>
<dbReference type="AlphaFoldDB" id="A0A443SQT8"/>
<organism evidence="3 4">
    <name type="scientific">Leptotrombidium deliense</name>
    <dbReference type="NCBI Taxonomy" id="299467"/>
    <lineage>
        <taxon>Eukaryota</taxon>
        <taxon>Metazoa</taxon>
        <taxon>Ecdysozoa</taxon>
        <taxon>Arthropoda</taxon>
        <taxon>Chelicerata</taxon>
        <taxon>Arachnida</taxon>
        <taxon>Acari</taxon>
        <taxon>Acariformes</taxon>
        <taxon>Trombidiformes</taxon>
        <taxon>Prostigmata</taxon>
        <taxon>Anystina</taxon>
        <taxon>Parasitengona</taxon>
        <taxon>Trombiculoidea</taxon>
        <taxon>Trombiculidae</taxon>
        <taxon>Leptotrombidium</taxon>
    </lineage>
</organism>